<gene>
    <name evidence="1" type="ORF">Afe05nite_51360</name>
</gene>
<protein>
    <submittedName>
        <fullName evidence="1">Uncharacterized protein</fullName>
    </submittedName>
</protein>
<name>A0A919J9X8_9ACTN</name>
<evidence type="ECO:0000313" key="1">
    <source>
        <dbReference type="EMBL" id="GIE13296.1"/>
    </source>
</evidence>
<sequence>MRSILLCVNLPRVTSPETPPVIVAAARNNADWCAAVGDSHGLAHTFSEKAWRSSDRTPPYYPDAVTLQPDAAPADFLSEIDTASPGCSVKDSFAALDLVPYGFVELFTAQWIHRRPELAAPSKPNLRAERISTAAQLRIWQTAWHGGGNAPDVFRPELLDDPAVLVVGLHLGDDLRAGAVLNDSSGVVGISNVFTVDDSDADVAWSSAITAAADSFPGVPLIGYQHGDDLAHALAGGFTTLGPLRVWLRDS</sequence>
<accession>A0A919J9X8</accession>
<reference evidence="1" key="1">
    <citation type="submission" date="2021-01" db="EMBL/GenBank/DDBJ databases">
        <title>Whole genome shotgun sequence of Actinoplanes ferrugineus NBRC 15555.</title>
        <authorList>
            <person name="Komaki H."/>
            <person name="Tamura T."/>
        </authorList>
    </citation>
    <scope>NUCLEOTIDE SEQUENCE</scope>
    <source>
        <strain evidence="1">NBRC 15555</strain>
    </source>
</reference>
<dbReference type="EMBL" id="BOMM01000047">
    <property type="protein sequence ID" value="GIE13296.1"/>
    <property type="molecule type" value="Genomic_DNA"/>
</dbReference>
<organism evidence="1 2">
    <name type="scientific">Paractinoplanes ferrugineus</name>
    <dbReference type="NCBI Taxonomy" id="113564"/>
    <lineage>
        <taxon>Bacteria</taxon>
        <taxon>Bacillati</taxon>
        <taxon>Actinomycetota</taxon>
        <taxon>Actinomycetes</taxon>
        <taxon>Micromonosporales</taxon>
        <taxon>Micromonosporaceae</taxon>
        <taxon>Paractinoplanes</taxon>
    </lineage>
</organism>
<comment type="caution">
    <text evidence="1">The sequence shown here is derived from an EMBL/GenBank/DDBJ whole genome shotgun (WGS) entry which is preliminary data.</text>
</comment>
<dbReference type="AlphaFoldDB" id="A0A919J9X8"/>
<keyword evidence="2" id="KW-1185">Reference proteome</keyword>
<dbReference type="Proteomes" id="UP000598174">
    <property type="component" value="Unassembled WGS sequence"/>
</dbReference>
<proteinExistence type="predicted"/>
<evidence type="ECO:0000313" key="2">
    <source>
        <dbReference type="Proteomes" id="UP000598174"/>
    </source>
</evidence>